<dbReference type="RefSeq" id="XP_031874593.1">
    <property type="nucleotide sequence ID" value="XM_032010539.1"/>
</dbReference>
<protein>
    <submittedName>
        <fullName evidence="2">Uncharacterized protein</fullName>
    </submittedName>
</protein>
<accession>A0A370U2D6</accession>
<gene>
    <name evidence="2" type="ORF">BP5553_01916</name>
</gene>
<dbReference type="STRING" id="2656787.A0A370U2D6"/>
<proteinExistence type="predicted"/>
<evidence type="ECO:0000256" key="1">
    <source>
        <dbReference type="SAM" id="MobiDB-lite"/>
    </source>
</evidence>
<evidence type="ECO:0000313" key="2">
    <source>
        <dbReference type="EMBL" id="RDL41937.1"/>
    </source>
</evidence>
<evidence type="ECO:0000313" key="3">
    <source>
        <dbReference type="Proteomes" id="UP000254866"/>
    </source>
</evidence>
<sequence length="105" mass="11929">MAMVPEEKVWNEGTKEQSPSGLGQFTIMKYVEHACDISDAQNTPGRLPEEQSALDPSADKGNLRKLYSQIADVLLQFIYIFFHSLKLDPSPEFEDTWDVARRPLT</sequence>
<comment type="caution">
    <text evidence="2">The sequence shown here is derived from an EMBL/GenBank/DDBJ whole genome shotgun (WGS) entry which is preliminary data.</text>
</comment>
<dbReference type="Proteomes" id="UP000254866">
    <property type="component" value="Unassembled WGS sequence"/>
</dbReference>
<keyword evidence="3" id="KW-1185">Reference proteome</keyword>
<organism evidence="2 3">
    <name type="scientific">Venustampulla echinocandica</name>
    <dbReference type="NCBI Taxonomy" id="2656787"/>
    <lineage>
        <taxon>Eukaryota</taxon>
        <taxon>Fungi</taxon>
        <taxon>Dikarya</taxon>
        <taxon>Ascomycota</taxon>
        <taxon>Pezizomycotina</taxon>
        <taxon>Leotiomycetes</taxon>
        <taxon>Helotiales</taxon>
        <taxon>Pleuroascaceae</taxon>
        <taxon>Venustampulla</taxon>
    </lineage>
</organism>
<dbReference type="GeneID" id="43594765"/>
<feature type="region of interest" description="Disordered" evidence="1">
    <location>
        <begin position="39"/>
        <end position="58"/>
    </location>
</feature>
<reference evidence="2 3" key="1">
    <citation type="journal article" date="2018" name="IMA Fungus">
        <title>IMA Genome-F 9: Draft genome sequence of Annulohypoxylon stygium, Aspergillus mulundensis, Berkeleyomyces basicola (syn. Thielaviopsis basicola), Ceratocystis smalleyi, two Cercospora beticola strains, Coleophoma cylindrospora, Fusarium fracticaudum, Phialophora cf. hyalina, and Morchella septimelata.</title>
        <authorList>
            <person name="Wingfield B.D."/>
            <person name="Bills G.F."/>
            <person name="Dong Y."/>
            <person name="Huang W."/>
            <person name="Nel W.J."/>
            <person name="Swalarsk-Parry B.S."/>
            <person name="Vaghefi N."/>
            <person name="Wilken P.M."/>
            <person name="An Z."/>
            <person name="de Beer Z.W."/>
            <person name="De Vos L."/>
            <person name="Chen L."/>
            <person name="Duong T.A."/>
            <person name="Gao Y."/>
            <person name="Hammerbacher A."/>
            <person name="Kikkert J.R."/>
            <person name="Li Y."/>
            <person name="Li H."/>
            <person name="Li K."/>
            <person name="Li Q."/>
            <person name="Liu X."/>
            <person name="Ma X."/>
            <person name="Naidoo K."/>
            <person name="Pethybridge S.J."/>
            <person name="Sun J."/>
            <person name="Steenkamp E.T."/>
            <person name="van der Nest M.A."/>
            <person name="van Wyk S."/>
            <person name="Wingfield M.J."/>
            <person name="Xiong C."/>
            <person name="Yue Q."/>
            <person name="Zhang X."/>
        </authorList>
    </citation>
    <scope>NUCLEOTIDE SEQUENCE [LARGE SCALE GENOMIC DNA]</scope>
    <source>
        <strain evidence="2 3">BP 5553</strain>
    </source>
</reference>
<dbReference type="AlphaFoldDB" id="A0A370U2D6"/>
<feature type="compositionally biased region" description="Basic and acidic residues" evidence="1">
    <location>
        <begin position="1"/>
        <end position="15"/>
    </location>
</feature>
<dbReference type="EMBL" id="NPIC01000001">
    <property type="protein sequence ID" value="RDL41937.1"/>
    <property type="molecule type" value="Genomic_DNA"/>
</dbReference>
<name>A0A370U2D6_9HELO</name>
<feature type="region of interest" description="Disordered" evidence="1">
    <location>
        <begin position="1"/>
        <end position="21"/>
    </location>
</feature>